<organism evidence="1 2">
    <name type="scientific">Gordonia phage Patos</name>
    <dbReference type="NCBI Taxonomy" id="2927262"/>
    <lineage>
        <taxon>Viruses</taxon>
        <taxon>Duplodnaviria</taxon>
        <taxon>Heunggongvirae</taxon>
        <taxon>Uroviricota</taxon>
        <taxon>Caudoviricetes</taxon>
        <taxon>Dovevirinae</taxon>
        <taxon>Lambovirus</taxon>
        <taxon>Lambovirus patos</taxon>
    </lineage>
</organism>
<keyword evidence="2" id="KW-1185">Reference proteome</keyword>
<dbReference type="EMBL" id="OP172876">
    <property type="protein sequence ID" value="UVT31757.1"/>
    <property type="molecule type" value="Genomic_DNA"/>
</dbReference>
<dbReference type="Proteomes" id="UP001058460">
    <property type="component" value="Segment"/>
</dbReference>
<evidence type="ECO:0000313" key="1">
    <source>
        <dbReference type="EMBL" id="UVT31757.1"/>
    </source>
</evidence>
<name>A0A9E7U3A4_9CAUD</name>
<protein>
    <submittedName>
        <fullName evidence="1">DNA binding protein</fullName>
    </submittedName>
</protein>
<sequence>MTGKRLSPSLKEAIKESIIENWGVASYDQIAKFVGGTTKEQVAGQAQILKKKGLLPERWQFQYARGQMPSTAILLAKTCPGCGFILDAEKFHNHTPGVYSTLCRKCHSRRNASPEKSKDQNNKRSMRYETYQRITSKLAHRTGEPWTEEDKEILKGNGTIFEKAVECGRTFAATSSAMKDFGFSKVADKRPNFFDQQWIIRFPNAMKALQEEFKRLGVPEEEWMWTE</sequence>
<gene>
    <name evidence="1" type="primary">64</name>
    <name evidence="1" type="ORF">SEA_PATOS_64</name>
</gene>
<reference evidence="1 2" key="1">
    <citation type="submission" date="2022-08" db="EMBL/GenBank/DDBJ databases">
        <authorList>
            <person name="Bombaywala R."/>
            <person name="DeGraw A.S."/>
            <person name="Deol M.S."/>
            <person name="Dollard K.E."/>
            <person name="Jebaraj J."/>
            <person name="Kayayan G.N."/>
            <person name="Miranda B.C."/>
            <person name="Momoh A.E."/>
            <person name="Morales E."/>
            <person name="Nunes A.C."/>
            <person name="Oropallo A.M."/>
            <person name="Otterstedt S.C."/>
            <person name="Pridell A.T."/>
            <person name="Roberts J.I."/>
            <person name="Ruiz G.A."/>
            <person name="Sangasani D."/>
            <person name="Smith R.D."/>
            <person name="Tarar M."/>
            <person name="Singh V."/>
            <person name="Meng B."/>
            <person name="Jayachandran P."/>
            <person name="Warner M.H."/>
            <person name="Garlena R.A."/>
            <person name="Russell D.A."/>
            <person name="Jacobs-Sera D."/>
            <person name="Hatfull G.F."/>
        </authorList>
    </citation>
    <scope>NUCLEOTIDE SEQUENCE [LARGE SCALE GENOMIC DNA]</scope>
</reference>
<evidence type="ECO:0000313" key="2">
    <source>
        <dbReference type="Proteomes" id="UP001058460"/>
    </source>
</evidence>
<proteinExistence type="predicted"/>
<accession>A0A9E7U3A4</accession>